<dbReference type="CDD" id="cd00038">
    <property type="entry name" value="CAP_ED"/>
    <property type="match status" value="1"/>
</dbReference>
<dbReference type="RefSeq" id="WP_184240753.1">
    <property type="nucleotide sequence ID" value="NZ_JACHNA010000001.1"/>
</dbReference>
<proteinExistence type="inferred from homology"/>
<evidence type="ECO:0000256" key="4">
    <source>
        <dbReference type="ARBA" id="ARBA00022801"/>
    </source>
</evidence>
<dbReference type="Gene3D" id="3.30.750.24">
    <property type="entry name" value="STAS domain"/>
    <property type="match status" value="1"/>
</dbReference>
<dbReference type="SMART" id="SM00100">
    <property type="entry name" value="cNMP"/>
    <property type="match status" value="1"/>
</dbReference>
<dbReference type="SUPFAM" id="SSF51206">
    <property type="entry name" value="cAMP-binding domain-like"/>
    <property type="match status" value="1"/>
</dbReference>
<dbReference type="Proteomes" id="UP000540191">
    <property type="component" value="Unassembled WGS sequence"/>
</dbReference>
<dbReference type="PANTHER" id="PTHR12544">
    <property type="entry name" value="GLUTAMINASE"/>
    <property type="match status" value="1"/>
</dbReference>
<dbReference type="Pfam" id="PF04960">
    <property type="entry name" value="Glutaminase"/>
    <property type="match status" value="1"/>
</dbReference>
<dbReference type="InterPro" id="IPR015868">
    <property type="entry name" value="Glutaminase"/>
</dbReference>
<comment type="catalytic activity">
    <reaction evidence="5">
        <text>L-glutamine + H2O = L-glutamate + NH4(+)</text>
        <dbReference type="Rhea" id="RHEA:15889"/>
        <dbReference type="ChEBI" id="CHEBI:15377"/>
        <dbReference type="ChEBI" id="CHEBI:28938"/>
        <dbReference type="ChEBI" id="CHEBI:29985"/>
        <dbReference type="ChEBI" id="CHEBI:58359"/>
        <dbReference type="EC" id="3.5.1.2"/>
    </reaction>
</comment>
<keyword evidence="4 7" id="KW-0378">Hydrolase</keyword>
<organism evidence="7 8">
    <name type="scientific">Micrococcus cohnii</name>
    <dbReference type="NCBI Taxonomy" id="993416"/>
    <lineage>
        <taxon>Bacteria</taxon>
        <taxon>Bacillati</taxon>
        <taxon>Actinomycetota</taxon>
        <taxon>Actinomycetes</taxon>
        <taxon>Micrococcales</taxon>
        <taxon>Micrococcaceae</taxon>
        <taxon>Micrococcus</taxon>
    </lineage>
</organism>
<evidence type="ECO:0000256" key="5">
    <source>
        <dbReference type="ARBA" id="ARBA00049534"/>
    </source>
</evidence>
<dbReference type="Pfam" id="PF00027">
    <property type="entry name" value="cNMP_binding"/>
    <property type="match status" value="1"/>
</dbReference>
<dbReference type="SUPFAM" id="SSF56601">
    <property type="entry name" value="beta-lactamase/transpeptidase-like"/>
    <property type="match status" value="1"/>
</dbReference>
<evidence type="ECO:0000313" key="8">
    <source>
        <dbReference type="Proteomes" id="UP000540191"/>
    </source>
</evidence>
<evidence type="ECO:0000256" key="1">
    <source>
        <dbReference type="ARBA" id="ARBA00011076"/>
    </source>
</evidence>
<dbReference type="PROSITE" id="PS50042">
    <property type="entry name" value="CNMP_BINDING_3"/>
    <property type="match status" value="1"/>
</dbReference>
<comment type="subunit">
    <text evidence="2">Homotetramer.</text>
</comment>
<dbReference type="EC" id="3.5.1.2" evidence="3"/>
<accession>A0A7W7DVX5</accession>
<dbReference type="InterPro" id="IPR018490">
    <property type="entry name" value="cNMP-bd_dom_sf"/>
</dbReference>
<dbReference type="AlphaFoldDB" id="A0A7W7DVX5"/>
<evidence type="ECO:0000256" key="3">
    <source>
        <dbReference type="ARBA" id="ARBA00012918"/>
    </source>
</evidence>
<sequence length="619" mass="66345">MSTPVQLYLTRLAASFSSGAPEGDGRLGVALTLADGHQYEAGATDQVPLSSLAAPLVYALALEDLGLPRVLERIGTVPTPDQRHLLDVEPETGRALNPLHDAGVVAATALVKGRGGRDRAARLLQLASSLLDREVSVTDTATRAEEKTLDRPRAAAWLMKSLDAFDADPTAVLSDLARLRAVTVSVQEVATIATVFALGGVHPHTGDRVFSDSTARAVTSILASCGLTTRDPLWAMNVGQPGWASASGGVTMLVVPGHLGLALRSDELDENGMSVRGMSALRTLVEEFELHASDVVSSPLSALRSHYRVDQAPSGTSRTAEALHALEAHGEHAHLLELGGHIGFSQVEALVHVIADLPETLETLVFDIRSVHSISAPARRLIGQWIGHAIASGVDVVLADRTETLLDELVATADESVEVNLPPVHREGEADPATYDPTTAAPQFVFFASRSQAMQWCEQRLLARHAPHLFPQDAQEALHSPLMQHLEEDDAALLESMMETRRFHDGQVIRRAGQPFGGIYVITRGEVVLTGQSTGGRRTRRTVLSPGMTFGEMALGQPGRQPSTVRARGEVTTQVLTAQVMYALQEASPQLAMRLWESLARDAYTALAQLVRETGALQD</sequence>
<evidence type="ECO:0000256" key="2">
    <source>
        <dbReference type="ARBA" id="ARBA00011881"/>
    </source>
</evidence>
<comment type="caution">
    <text evidence="7">The sequence shown here is derived from an EMBL/GenBank/DDBJ whole genome shotgun (WGS) entry which is preliminary data.</text>
</comment>
<keyword evidence="8" id="KW-1185">Reference proteome</keyword>
<dbReference type="InterPro" id="IPR036513">
    <property type="entry name" value="STAS_dom_sf"/>
</dbReference>
<feature type="domain" description="Cyclic nucleotide-binding" evidence="6">
    <location>
        <begin position="482"/>
        <end position="602"/>
    </location>
</feature>
<dbReference type="InterPro" id="IPR000595">
    <property type="entry name" value="cNMP-bd_dom"/>
</dbReference>
<dbReference type="GO" id="GO:0006537">
    <property type="term" value="P:glutamate biosynthetic process"/>
    <property type="evidence" value="ECO:0007669"/>
    <property type="project" value="TreeGrafter"/>
</dbReference>
<evidence type="ECO:0000259" key="6">
    <source>
        <dbReference type="PROSITE" id="PS50042"/>
    </source>
</evidence>
<dbReference type="InterPro" id="IPR014710">
    <property type="entry name" value="RmlC-like_jellyroll"/>
</dbReference>
<comment type="similarity">
    <text evidence="1">Belongs to the glutaminase family.</text>
</comment>
<gene>
    <name evidence="7" type="ORF">HDA30_000070</name>
</gene>
<evidence type="ECO:0000313" key="7">
    <source>
        <dbReference type="EMBL" id="MBB4734562.1"/>
    </source>
</evidence>
<dbReference type="Gene3D" id="3.40.710.10">
    <property type="entry name" value="DD-peptidase/beta-lactamase superfamily"/>
    <property type="match status" value="1"/>
</dbReference>
<dbReference type="InterPro" id="IPR012338">
    <property type="entry name" value="Beta-lactam/transpept-like"/>
</dbReference>
<reference evidence="7 8" key="1">
    <citation type="submission" date="2020-08" db="EMBL/GenBank/DDBJ databases">
        <title>Sequencing the genomes of 1000 actinobacteria strains.</title>
        <authorList>
            <person name="Klenk H.-P."/>
        </authorList>
    </citation>
    <scope>NUCLEOTIDE SEQUENCE [LARGE SCALE GENOMIC DNA]</scope>
    <source>
        <strain evidence="7 8">DSM 23974</strain>
    </source>
</reference>
<dbReference type="EMBL" id="JACHNA010000001">
    <property type="protein sequence ID" value="MBB4734562.1"/>
    <property type="molecule type" value="Genomic_DNA"/>
</dbReference>
<dbReference type="Gene3D" id="2.60.120.10">
    <property type="entry name" value="Jelly Rolls"/>
    <property type="match status" value="1"/>
</dbReference>
<dbReference type="GO" id="GO:0006543">
    <property type="term" value="P:L-glutamine catabolic process"/>
    <property type="evidence" value="ECO:0007669"/>
    <property type="project" value="TreeGrafter"/>
</dbReference>
<name>A0A7W7DVX5_9MICC</name>
<protein>
    <recommendedName>
        <fullName evidence="3">glutaminase</fullName>
        <ecNumber evidence="3">3.5.1.2</ecNumber>
    </recommendedName>
</protein>
<dbReference type="GO" id="GO:0004359">
    <property type="term" value="F:glutaminase activity"/>
    <property type="evidence" value="ECO:0007669"/>
    <property type="project" value="UniProtKB-EC"/>
</dbReference>
<dbReference type="PANTHER" id="PTHR12544:SF29">
    <property type="entry name" value="GLUTAMINASE"/>
    <property type="match status" value="1"/>
</dbReference>